<evidence type="ECO:0000256" key="1">
    <source>
        <dbReference type="ARBA" id="ARBA00009375"/>
    </source>
</evidence>
<comment type="similarity">
    <text evidence="1 4 7">Belongs to the tRNA pseudouridine synthase TruA family.</text>
</comment>
<dbReference type="GO" id="GO:0031119">
    <property type="term" value="P:tRNA pseudouridine synthesis"/>
    <property type="evidence" value="ECO:0007669"/>
    <property type="project" value="UniProtKB-UniRule"/>
</dbReference>
<dbReference type="InterPro" id="IPR020094">
    <property type="entry name" value="TruA/RsuA/RluB/E/F_N"/>
</dbReference>
<protein>
    <recommendedName>
        <fullName evidence="4">tRNA pseudouridine synthase A</fullName>
        <ecNumber evidence="4">5.4.99.12</ecNumber>
    </recommendedName>
    <alternativeName>
        <fullName evidence="4">tRNA pseudouridine(38-40) synthase</fullName>
    </alternativeName>
    <alternativeName>
        <fullName evidence="4">tRNA pseudouridylate synthase I</fullName>
    </alternativeName>
    <alternativeName>
        <fullName evidence="4">tRNA-uridine isomerase I</fullName>
    </alternativeName>
</protein>
<dbReference type="GO" id="GO:0003723">
    <property type="term" value="F:RNA binding"/>
    <property type="evidence" value="ECO:0007669"/>
    <property type="project" value="InterPro"/>
</dbReference>
<dbReference type="InterPro" id="IPR001406">
    <property type="entry name" value="PsdUridine_synth_TruA"/>
</dbReference>
<evidence type="ECO:0000256" key="7">
    <source>
        <dbReference type="RuleBase" id="RU003792"/>
    </source>
</evidence>
<dbReference type="GO" id="GO:0160147">
    <property type="term" value="F:tRNA pseudouridine(38-40) synthase activity"/>
    <property type="evidence" value="ECO:0007669"/>
    <property type="project" value="UniProtKB-EC"/>
</dbReference>
<gene>
    <name evidence="4" type="primary">truA</name>
    <name evidence="9" type="ORF">metaSSY_00510</name>
</gene>
<comment type="caution">
    <text evidence="4">Lacks conserved residue(s) required for the propagation of feature annotation.</text>
</comment>
<keyword evidence="3 4" id="KW-0413">Isomerase</keyword>
<dbReference type="SUPFAM" id="SSF55120">
    <property type="entry name" value="Pseudouridine synthase"/>
    <property type="match status" value="1"/>
</dbReference>
<comment type="subunit">
    <text evidence="4">Homodimer.</text>
</comment>
<comment type="catalytic activity">
    <reaction evidence="4 7">
        <text>uridine(38/39/40) in tRNA = pseudouridine(38/39/40) in tRNA</text>
        <dbReference type="Rhea" id="RHEA:22376"/>
        <dbReference type="Rhea" id="RHEA-COMP:10085"/>
        <dbReference type="Rhea" id="RHEA-COMP:10087"/>
        <dbReference type="ChEBI" id="CHEBI:65314"/>
        <dbReference type="ChEBI" id="CHEBI:65315"/>
        <dbReference type="EC" id="5.4.99.12"/>
    </reaction>
</comment>
<dbReference type="InterPro" id="IPR020095">
    <property type="entry name" value="PsdUridine_synth_TruA_C"/>
</dbReference>
<dbReference type="CDD" id="cd02570">
    <property type="entry name" value="PseudoU_synth_EcTruA"/>
    <property type="match status" value="1"/>
</dbReference>
<dbReference type="Pfam" id="PF01416">
    <property type="entry name" value="PseudoU_synth_1"/>
    <property type="match status" value="1"/>
</dbReference>
<dbReference type="Gene3D" id="3.30.70.660">
    <property type="entry name" value="Pseudouridine synthase I, catalytic domain, C-terminal subdomain"/>
    <property type="match status" value="1"/>
</dbReference>
<dbReference type="EMBL" id="KC595277">
    <property type="protein sequence ID" value="AGK84805.1"/>
    <property type="molecule type" value="Genomic_DNA"/>
</dbReference>
<dbReference type="Gene3D" id="3.30.70.580">
    <property type="entry name" value="Pseudouridine synthase I, catalytic domain, N-terminal subdomain"/>
    <property type="match status" value="1"/>
</dbReference>
<dbReference type="PANTHER" id="PTHR11142:SF0">
    <property type="entry name" value="TRNA PSEUDOURIDINE SYNTHASE-LIKE 1"/>
    <property type="match status" value="1"/>
</dbReference>
<dbReference type="InterPro" id="IPR020103">
    <property type="entry name" value="PsdUridine_synth_cat_dom_sf"/>
</dbReference>
<dbReference type="FunFam" id="3.30.70.580:FF:000001">
    <property type="entry name" value="tRNA pseudouridine synthase A"/>
    <property type="match status" value="1"/>
</dbReference>
<comment type="function">
    <text evidence="4">Formation of pseudouridine at positions 38, 39 and 40 in the anticodon stem and loop of transfer RNAs.</text>
</comment>
<evidence type="ECO:0000256" key="6">
    <source>
        <dbReference type="PIRSR" id="PIRSR001430-2"/>
    </source>
</evidence>
<dbReference type="AlphaFoldDB" id="R4JGB2"/>
<evidence type="ECO:0000256" key="3">
    <source>
        <dbReference type="ARBA" id="ARBA00023235"/>
    </source>
</evidence>
<evidence type="ECO:0000256" key="2">
    <source>
        <dbReference type="ARBA" id="ARBA00022694"/>
    </source>
</evidence>
<reference evidence="9" key="1">
    <citation type="journal article" date="2013" name="Appl. Environ. Microbiol.">
        <title>Functional screening of a metagenomic library reveals operons responsible for enhanced intestinal colonization by gut commensal microbes.</title>
        <authorList>
            <person name="Yoon M.Y."/>
            <person name="Lee K.M."/>
            <person name="Yoon Y."/>
            <person name="Go J."/>
            <person name="Park Y."/>
            <person name="Cho Y.J."/>
            <person name="Tannock G.W."/>
            <person name="Yoon S.S."/>
        </authorList>
    </citation>
    <scope>NUCLEOTIDE SEQUENCE</scope>
</reference>
<feature type="domain" description="Pseudouridine synthase I TruA alpha/beta" evidence="8">
    <location>
        <begin position="141"/>
        <end position="257"/>
    </location>
</feature>
<dbReference type="NCBIfam" id="TIGR00071">
    <property type="entry name" value="hisT_truA"/>
    <property type="match status" value="1"/>
</dbReference>
<keyword evidence="2 4" id="KW-0819">tRNA processing</keyword>
<evidence type="ECO:0000256" key="5">
    <source>
        <dbReference type="PIRSR" id="PIRSR001430-1"/>
    </source>
</evidence>
<accession>R4JGB2</accession>
<evidence type="ECO:0000259" key="8">
    <source>
        <dbReference type="Pfam" id="PF01416"/>
    </source>
</evidence>
<proteinExistence type="inferred from homology"/>
<name>R4JGB2_9BACT</name>
<feature type="active site" description="Nucleophile" evidence="4 5">
    <location>
        <position position="51"/>
    </location>
</feature>
<dbReference type="InterPro" id="IPR020097">
    <property type="entry name" value="PsdUridine_synth_TruA_a/b_dom"/>
</dbReference>
<evidence type="ECO:0000313" key="9">
    <source>
        <dbReference type="EMBL" id="AGK84805.1"/>
    </source>
</evidence>
<sequence length="268" mass="29665">MRYFLKLAYNGSAFHGWQSQPNAVSVQQSLEGALSTVTRLPVAVTGAGRTDTGVHARCMYAHFDLPEPIASKEKLLLSLNRILGKEIAVYDIIPVSPEAHARFDATERTYKYFVAYGKSPFFSDLSWQSPSLLDLENMNAAAEILLTTSDFSSFAKLHSDTKTNICDVRKAIWTPLHFTDNPYPPGGFGSRDGIVFTISADRFLRNMVRAVVGTLVDVGRGKLTLSGFRSIIEAKDRCVAGTSMPAKALFLWDVKYPYIDPHSHIPTL</sequence>
<dbReference type="EC" id="5.4.99.12" evidence="4"/>
<evidence type="ECO:0000256" key="4">
    <source>
        <dbReference type="HAMAP-Rule" id="MF_00171"/>
    </source>
</evidence>
<dbReference type="HAMAP" id="MF_00171">
    <property type="entry name" value="TruA"/>
    <property type="match status" value="1"/>
</dbReference>
<feature type="binding site" evidence="4 6">
    <location>
        <position position="110"/>
    </location>
    <ligand>
        <name>substrate</name>
    </ligand>
</feature>
<dbReference type="PANTHER" id="PTHR11142">
    <property type="entry name" value="PSEUDOURIDYLATE SYNTHASE"/>
    <property type="match status" value="1"/>
</dbReference>
<organism evidence="9">
    <name type="scientific">uncultured bacterium BAC25G1</name>
    <dbReference type="NCBI Taxonomy" id="1329523"/>
    <lineage>
        <taxon>Bacteria</taxon>
        <taxon>environmental samples</taxon>
    </lineage>
</organism>
<dbReference type="PIRSF" id="PIRSF001430">
    <property type="entry name" value="tRNA_psdUrid_synth"/>
    <property type="match status" value="1"/>
</dbReference>